<evidence type="ECO:0000256" key="11">
    <source>
        <dbReference type="ARBA" id="ARBA00023136"/>
    </source>
</evidence>
<dbReference type="InterPro" id="IPR004316">
    <property type="entry name" value="SWEET_rpt"/>
</dbReference>
<feature type="transmembrane region" description="Helical" evidence="12">
    <location>
        <begin position="67"/>
        <end position="89"/>
    </location>
</feature>
<dbReference type="AlphaFoldDB" id="A0A2A4JT27"/>
<keyword evidence="4 12" id="KW-0813">Transport</keyword>
<evidence type="ECO:0000256" key="7">
    <source>
        <dbReference type="ARBA" id="ARBA00022692"/>
    </source>
</evidence>
<feature type="transmembrane region" description="Helical" evidence="12">
    <location>
        <begin position="160"/>
        <end position="179"/>
    </location>
</feature>
<feature type="transmembrane region" description="Helical" evidence="12">
    <location>
        <begin position="96"/>
        <end position="116"/>
    </location>
</feature>
<feature type="transmembrane region" description="Helical" evidence="12">
    <location>
        <begin position="6"/>
        <end position="29"/>
    </location>
</feature>
<evidence type="ECO:0000256" key="3">
    <source>
        <dbReference type="ARBA" id="ARBA00007809"/>
    </source>
</evidence>
<evidence type="ECO:0000256" key="10">
    <source>
        <dbReference type="ARBA" id="ARBA00023034"/>
    </source>
</evidence>
<dbReference type="GO" id="GO:0005886">
    <property type="term" value="C:plasma membrane"/>
    <property type="evidence" value="ECO:0007669"/>
    <property type="project" value="UniProtKB-SubCell"/>
</dbReference>
<evidence type="ECO:0000256" key="8">
    <source>
        <dbReference type="ARBA" id="ARBA00022737"/>
    </source>
</evidence>
<dbReference type="EMBL" id="NWSH01000730">
    <property type="protein sequence ID" value="PCG74550.1"/>
    <property type="molecule type" value="Genomic_DNA"/>
</dbReference>
<dbReference type="InterPro" id="IPR047664">
    <property type="entry name" value="SWEET"/>
</dbReference>
<keyword evidence="5" id="KW-1003">Cell membrane</keyword>
<dbReference type="GO" id="GO:0000139">
    <property type="term" value="C:Golgi membrane"/>
    <property type="evidence" value="ECO:0007669"/>
    <property type="project" value="UniProtKB-SubCell"/>
</dbReference>
<feature type="transmembrane region" description="Helical" evidence="12">
    <location>
        <begin position="122"/>
        <end position="148"/>
    </location>
</feature>
<evidence type="ECO:0000256" key="4">
    <source>
        <dbReference type="ARBA" id="ARBA00022448"/>
    </source>
</evidence>
<keyword evidence="8" id="KW-0677">Repeat</keyword>
<name>A0A2A4JT27_HELVI</name>
<evidence type="ECO:0000256" key="9">
    <source>
        <dbReference type="ARBA" id="ARBA00022989"/>
    </source>
</evidence>
<keyword evidence="10" id="KW-0333">Golgi apparatus</keyword>
<keyword evidence="7 12" id="KW-0812">Transmembrane</keyword>
<dbReference type="GO" id="GO:0051119">
    <property type="term" value="F:sugar transmembrane transporter activity"/>
    <property type="evidence" value="ECO:0007669"/>
    <property type="project" value="InterPro"/>
</dbReference>
<protein>
    <recommendedName>
        <fullName evidence="12">Sugar transporter SWEET</fullName>
    </recommendedName>
</protein>
<dbReference type="FunFam" id="1.20.1280.290:FF:000004">
    <property type="entry name" value="Sugar transporter SWEET"/>
    <property type="match status" value="1"/>
</dbReference>
<evidence type="ECO:0000256" key="2">
    <source>
        <dbReference type="ARBA" id="ARBA00004653"/>
    </source>
</evidence>
<evidence type="ECO:0000256" key="1">
    <source>
        <dbReference type="ARBA" id="ARBA00004651"/>
    </source>
</evidence>
<evidence type="ECO:0000313" key="13">
    <source>
        <dbReference type="EMBL" id="PCG74550.1"/>
    </source>
</evidence>
<dbReference type="Gene3D" id="1.20.1280.290">
    <property type="match status" value="2"/>
</dbReference>
<keyword evidence="11 12" id="KW-0472">Membrane</keyword>
<reference evidence="13" key="1">
    <citation type="submission" date="2017-09" db="EMBL/GenBank/DDBJ databases">
        <title>Contemporary evolution of a Lepidopteran species, Heliothis virescens, in response to modern agricultural practices.</title>
        <authorList>
            <person name="Fritz M.L."/>
            <person name="Deyonke A.M."/>
            <person name="Papanicolaou A."/>
            <person name="Micinski S."/>
            <person name="Westbrook J."/>
            <person name="Gould F."/>
        </authorList>
    </citation>
    <scope>NUCLEOTIDE SEQUENCE [LARGE SCALE GENOMIC DNA]</scope>
    <source>
        <strain evidence="13">HvINT-</strain>
        <tissue evidence="13">Whole body</tissue>
    </source>
</reference>
<evidence type="ECO:0000256" key="12">
    <source>
        <dbReference type="RuleBase" id="RU910715"/>
    </source>
</evidence>
<gene>
    <name evidence="13" type="ORF">B5V51_13143</name>
</gene>
<feature type="transmembrane region" description="Helical" evidence="12">
    <location>
        <begin position="185"/>
        <end position="206"/>
    </location>
</feature>
<comment type="subcellular location">
    <subcellularLocation>
        <location evidence="1 12">Cell membrane</location>
        <topology evidence="1 12">Multi-pass membrane protein</topology>
    </subcellularLocation>
    <subcellularLocation>
        <location evidence="2">Golgi apparatus membrane</location>
        <topology evidence="2">Multi-pass membrane protein</topology>
    </subcellularLocation>
</comment>
<proteinExistence type="inferred from homology"/>
<evidence type="ECO:0000256" key="5">
    <source>
        <dbReference type="ARBA" id="ARBA00022475"/>
    </source>
</evidence>
<organism evidence="13">
    <name type="scientific">Heliothis virescens</name>
    <name type="common">Tobacco budworm moth</name>
    <dbReference type="NCBI Taxonomy" id="7102"/>
    <lineage>
        <taxon>Eukaryota</taxon>
        <taxon>Metazoa</taxon>
        <taxon>Ecdysozoa</taxon>
        <taxon>Arthropoda</taxon>
        <taxon>Hexapoda</taxon>
        <taxon>Insecta</taxon>
        <taxon>Pterygota</taxon>
        <taxon>Neoptera</taxon>
        <taxon>Endopterygota</taxon>
        <taxon>Lepidoptera</taxon>
        <taxon>Glossata</taxon>
        <taxon>Ditrysia</taxon>
        <taxon>Noctuoidea</taxon>
        <taxon>Noctuidae</taxon>
        <taxon>Heliothinae</taxon>
        <taxon>Heliothis</taxon>
    </lineage>
</organism>
<accession>A0A2A4JT27</accession>
<keyword evidence="6 12" id="KW-0762">Sugar transport</keyword>
<comment type="function">
    <text evidence="12">Mediates sugar transport across membranes.</text>
</comment>
<dbReference type="PANTHER" id="PTHR10791:SF112">
    <property type="entry name" value="SUGAR TRANSPORTER SWEET1"/>
    <property type="match status" value="1"/>
</dbReference>
<dbReference type="Pfam" id="PF03083">
    <property type="entry name" value="MtN3_slv"/>
    <property type="match status" value="2"/>
</dbReference>
<keyword evidence="9 12" id="KW-1133">Transmembrane helix</keyword>
<evidence type="ECO:0000256" key="6">
    <source>
        <dbReference type="ARBA" id="ARBA00022597"/>
    </source>
</evidence>
<dbReference type="PANTHER" id="PTHR10791">
    <property type="entry name" value="RAG1-ACTIVATING PROTEIN 1"/>
    <property type="match status" value="1"/>
</dbReference>
<comment type="caution">
    <text evidence="13">The sequence shown here is derived from an EMBL/GenBank/DDBJ whole genome shotgun (WGS) entry which is preliminary data.</text>
</comment>
<feature type="transmembrane region" description="Helical" evidence="12">
    <location>
        <begin position="41"/>
        <end position="61"/>
    </location>
</feature>
<comment type="similarity">
    <text evidence="3 12">Belongs to the SWEET sugar transporter family.</text>
</comment>
<sequence>MQLSDFENIVSSLAVITTVLQFLSGALVCKQYVVNKTTAETSSLPFVCGMLCGCLWFLYGIINHDNIIVLVNTIGVTLMISYTAVFYIYTFKKSTVLKQVVGTVVFVIIILCYIFTEDNDEVLLGALGLMACSFTILTIAAPMSKLLYVLRVKSTECLPFPMILMSFFVSLLWFLYGAIKDDHFLWMTNLVGAALAVIQLSLFVIYPNKSQSPSSIKNIIA</sequence>